<dbReference type="Proteomes" id="UP000031575">
    <property type="component" value="Unassembled WGS sequence"/>
</dbReference>
<name>A0A0C2FIE9_9PEZI</name>
<evidence type="ECO:0000313" key="2">
    <source>
        <dbReference type="Proteomes" id="UP000031575"/>
    </source>
</evidence>
<comment type="caution">
    <text evidence="1">The sequence shown here is derived from an EMBL/GenBank/DDBJ whole genome shotgun (WGS) entry which is preliminary data.</text>
</comment>
<proteinExistence type="predicted"/>
<dbReference type="GeneID" id="63674327"/>
<dbReference type="EMBL" id="AWTV01000008">
    <property type="protein sequence ID" value="KIH90843.1"/>
    <property type="molecule type" value="Genomic_DNA"/>
</dbReference>
<sequence length="132" mass="14196">MVLLSQYLLRTHGSQSLEPVQTLSSSDLGISSASLMATFLRVMLSSKALLSATVRPISMLSYGVSSGLVGGRQHLGPGTASSCRGGPNGHTAHHRISRDLVDAACDWQFTTLSQRKLCLFPKPRVLTKNYIP</sequence>
<dbReference type="VEuPathDB" id="FungiDB:SPBR_01088"/>
<accession>A0A0C2FIE9</accession>
<gene>
    <name evidence="1" type="ORF">SPBR_01088</name>
</gene>
<protein>
    <submittedName>
        <fullName evidence="1">Uncharacterized protein</fullName>
    </submittedName>
</protein>
<evidence type="ECO:0000313" key="1">
    <source>
        <dbReference type="EMBL" id="KIH90843.1"/>
    </source>
</evidence>
<keyword evidence="2" id="KW-1185">Reference proteome</keyword>
<dbReference type="AlphaFoldDB" id="A0A0C2FIE9"/>
<dbReference type="HOGENOM" id="CLU_1918441_0_0_1"/>
<organism evidence="1 2">
    <name type="scientific">Sporothrix brasiliensis 5110</name>
    <dbReference type="NCBI Taxonomy" id="1398154"/>
    <lineage>
        <taxon>Eukaryota</taxon>
        <taxon>Fungi</taxon>
        <taxon>Dikarya</taxon>
        <taxon>Ascomycota</taxon>
        <taxon>Pezizomycotina</taxon>
        <taxon>Sordariomycetes</taxon>
        <taxon>Sordariomycetidae</taxon>
        <taxon>Ophiostomatales</taxon>
        <taxon>Ophiostomataceae</taxon>
        <taxon>Sporothrix</taxon>
    </lineage>
</organism>
<dbReference type="RefSeq" id="XP_040618853.1">
    <property type="nucleotide sequence ID" value="XM_040759406.1"/>
</dbReference>
<reference evidence="1 2" key="1">
    <citation type="journal article" date="2014" name="BMC Genomics">
        <title>Comparative genomics of the major fungal agents of human and animal Sporotrichosis: Sporothrix schenckii and Sporothrix brasiliensis.</title>
        <authorList>
            <person name="Teixeira M.M."/>
            <person name="de Almeida L.G."/>
            <person name="Kubitschek-Barreira P."/>
            <person name="Alves F.L."/>
            <person name="Kioshima E.S."/>
            <person name="Abadio A.K."/>
            <person name="Fernandes L."/>
            <person name="Derengowski L.S."/>
            <person name="Ferreira K.S."/>
            <person name="Souza R.C."/>
            <person name="Ruiz J.C."/>
            <person name="de Andrade N.C."/>
            <person name="Paes H.C."/>
            <person name="Nicola A.M."/>
            <person name="Albuquerque P."/>
            <person name="Gerber A.L."/>
            <person name="Martins V.P."/>
            <person name="Peconick L.D."/>
            <person name="Neto A.V."/>
            <person name="Chaucanez C.B."/>
            <person name="Silva P.A."/>
            <person name="Cunha O.L."/>
            <person name="de Oliveira F.F."/>
            <person name="dos Santos T.C."/>
            <person name="Barros A.L."/>
            <person name="Soares M.A."/>
            <person name="de Oliveira L.M."/>
            <person name="Marini M.M."/>
            <person name="Villalobos-Duno H."/>
            <person name="Cunha M.M."/>
            <person name="de Hoog S."/>
            <person name="da Silveira J.F."/>
            <person name="Henrissat B."/>
            <person name="Nino-Vega G.A."/>
            <person name="Cisalpino P.S."/>
            <person name="Mora-Montes H.M."/>
            <person name="Almeida S.R."/>
            <person name="Stajich J.E."/>
            <person name="Lopes-Bezerra L.M."/>
            <person name="Vasconcelos A.T."/>
            <person name="Felipe M.S."/>
        </authorList>
    </citation>
    <scope>NUCLEOTIDE SEQUENCE [LARGE SCALE GENOMIC DNA]</scope>
    <source>
        <strain evidence="1 2">5110</strain>
    </source>
</reference>